<keyword evidence="1" id="KW-0175">Coiled coil</keyword>
<evidence type="ECO:0000313" key="3">
    <source>
        <dbReference type="Proteomes" id="UP000219285"/>
    </source>
</evidence>
<sequence length="218" mass="24345">MTHIVIKTSELSAEDAADLSQFLEAYEIPTVESHAEVERLIAEVERLRSDLEAEYENAKDVTHDMRRLEIRAEAAEKRADELKGERNNLREGVNQLCVIHGIGEKARNLGTLSICVSNAHRFSGYLHAVINAHFVKKSPIDDAMESAVSVWGAKSKEHVVEEFGRALAARDLETQIKALESLLEIPLSSCGPVKVEIVSHSSIKERIQQLRQQQKGVQ</sequence>
<reference evidence="2 3" key="2">
    <citation type="submission" date="2020-04" db="EMBL/GenBank/DDBJ databases">
        <title>Complete genome sequence of Alteromonas pelagimontana 5.12T.</title>
        <authorList>
            <person name="Sinha R.K."/>
            <person name="Krishnan K.P."/>
            <person name="Kurian J.P."/>
        </authorList>
    </citation>
    <scope>NUCLEOTIDE SEQUENCE [LARGE SCALE GENOMIC DNA]</scope>
    <source>
        <strain evidence="2 3">5.12</strain>
    </source>
</reference>
<dbReference type="RefSeq" id="WP_075609026.1">
    <property type="nucleotide sequence ID" value="NZ_CP052766.1"/>
</dbReference>
<feature type="coiled-coil region" evidence="1">
    <location>
        <begin position="34"/>
        <end position="92"/>
    </location>
</feature>
<accession>A0A6M4M8Y7</accession>
<dbReference type="KEGG" id="apel:CA267_001990"/>
<dbReference type="EMBL" id="CP052766">
    <property type="protein sequence ID" value="QJR79654.1"/>
    <property type="molecule type" value="Genomic_DNA"/>
</dbReference>
<keyword evidence="3" id="KW-1185">Reference proteome</keyword>
<dbReference type="AlphaFoldDB" id="A0A6M4M8Y7"/>
<dbReference type="Proteomes" id="UP000219285">
    <property type="component" value="Chromosome"/>
</dbReference>
<evidence type="ECO:0000256" key="1">
    <source>
        <dbReference type="SAM" id="Coils"/>
    </source>
</evidence>
<reference evidence="3" key="1">
    <citation type="submission" date="2014-12" db="EMBL/GenBank/DDBJ databases">
        <title>Complete genome sequence of a multi-drug resistant Klebsiella pneumoniae.</title>
        <authorList>
            <person name="Hua X."/>
            <person name="Chen Q."/>
            <person name="Li X."/>
            <person name="Feng Y."/>
            <person name="Ruan Z."/>
            <person name="Yu Y."/>
        </authorList>
    </citation>
    <scope>NUCLEOTIDE SEQUENCE [LARGE SCALE GENOMIC DNA]</scope>
    <source>
        <strain evidence="3">5.12</strain>
    </source>
</reference>
<name>A0A6M4M8Y7_9ALTE</name>
<evidence type="ECO:0000313" key="2">
    <source>
        <dbReference type="EMBL" id="QJR79654.1"/>
    </source>
</evidence>
<proteinExistence type="predicted"/>
<gene>
    <name evidence="2" type="ORF">CA267_001990</name>
</gene>
<organism evidence="2 3">
    <name type="scientific">Alteromonas pelagimontana</name>
    <dbReference type="NCBI Taxonomy" id="1858656"/>
    <lineage>
        <taxon>Bacteria</taxon>
        <taxon>Pseudomonadati</taxon>
        <taxon>Pseudomonadota</taxon>
        <taxon>Gammaproteobacteria</taxon>
        <taxon>Alteromonadales</taxon>
        <taxon>Alteromonadaceae</taxon>
        <taxon>Alteromonas/Salinimonas group</taxon>
        <taxon>Alteromonas</taxon>
    </lineage>
</organism>
<protein>
    <submittedName>
        <fullName evidence="2">Uncharacterized protein</fullName>
    </submittedName>
</protein>